<name>A0A2P6Q322_ROSCH</name>
<protein>
    <submittedName>
        <fullName evidence="1">Uncharacterized protein</fullName>
    </submittedName>
</protein>
<comment type="caution">
    <text evidence="1">The sequence shown here is derived from an EMBL/GenBank/DDBJ whole genome shotgun (WGS) entry which is preliminary data.</text>
</comment>
<evidence type="ECO:0000313" key="1">
    <source>
        <dbReference type="EMBL" id="PRQ28581.1"/>
    </source>
</evidence>
<evidence type="ECO:0000313" key="2">
    <source>
        <dbReference type="Proteomes" id="UP000238479"/>
    </source>
</evidence>
<organism evidence="1 2">
    <name type="scientific">Rosa chinensis</name>
    <name type="common">China rose</name>
    <dbReference type="NCBI Taxonomy" id="74649"/>
    <lineage>
        <taxon>Eukaryota</taxon>
        <taxon>Viridiplantae</taxon>
        <taxon>Streptophyta</taxon>
        <taxon>Embryophyta</taxon>
        <taxon>Tracheophyta</taxon>
        <taxon>Spermatophyta</taxon>
        <taxon>Magnoliopsida</taxon>
        <taxon>eudicotyledons</taxon>
        <taxon>Gunneridae</taxon>
        <taxon>Pentapetalae</taxon>
        <taxon>rosids</taxon>
        <taxon>fabids</taxon>
        <taxon>Rosales</taxon>
        <taxon>Rosaceae</taxon>
        <taxon>Rosoideae</taxon>
        <taxon>Rosoideae incertae sedis</taxon>
        <taxon>Rosa</taxon>
    </lineage>
</organism>
<reference evidence="1 2" key="1">
    <citation type="journal article" date="2018" name="Nat. Genet.">
        <title>The Rosa genome provides new insights in the design of modern roses.</title>
        <authorList>
            <person name="Bendahmane M."/>
        </authorList>
    </citation>
    <scope>NUCLEOTIDE SEQUENCE [LARGE SCALE GENOMIC DNA]</scope>
    <source>
        <strain evidence="2">cv. Old Blush</strain>
    </source>
</reference>
<dbReference type="Proteomes" id="UP000238479">
    <property type="component" value="Chromosome 5"/>
</dbReference>
<dbReference type="AlphaFoldDB" id="A0A2P6Q322"/>
<sequence length="64" mass="7954">MMIGFLIDSPFLSSVWLRENGKRIRKWLRWQHLSGQGEKIRWWWVKKDSHRLTKIYNFGEVMYN</sequence>
<keyword evidence="2" id="KW-1185">Reference proteome</keyword>
<proteinExistence type="predicted"/>
<dbReference type="Gramene" id="PRQ28581">
    <property type="protein sequence ID" value="PRQ28581"/>
    <property type="gene ID" value="RchiOBHm_Chr5g0004581"/>
</dbReference>
<gene>
    <name evidence="1" type="ORF">RchiOBHm_Chr5g0004581</name>
</gene>
<accession>A0A2P6Q322</accession>
<dbReference type="EMBL" id="PDCK01000043">
    <property type="protein sequence ID" value="PRQ28581.1"/>
    <property type="molecule type" value="Genomic_DNA"/>
</dbReference>